<proteinExistence type="predicted"/>
<accession>A0A848EEZ3</accession>
<keyword evidence="4" id="KW-1185">Reference proteome</keyword>
<evidence type="ECO:0000256" key="1">
    <source>
        <dbReference type="SAM" id="SignalP"/>
    </source>
</evidence>
<dbReference type="InterPro" id="IPR016071">
    <property type="entry name" value="Staphylococal_nuclease_OB-fold"/>
</dbReference>
<dbReference type="Pfam" id="PF00565">
    <property type="entry name" value="SNase"/>
    <property type="match status" value="1"/>
</dbReference>
<evidence type="ECO:0000259" key="2">
    <source>
        <dbReference type="PROSITE" id="PS50830"/>
    </source>
</evidence>
<protein>
    <submittedName>
        <fullName evidence="3">Thermonuclease family protein</fullName>
    </submittedName>
</protein>
<dbReference type="Gene3D" id="2.40.50.90">
    <property type="match status" value="1"/>
</dbReference>
<dbReference type="InterPro" id="IPR035437">
    <property type="entry name" value="SNase_OB-fold_sf"/>
</dbReference>
<feature type="signal peptide" evidence="1">
    <location>
        <begin position="1"/>
        <end position="18"/>
    </location>
</feature>
<dbReference type="Proteomes" id="UP000548582">
    <property type="component" value="Unassembled WGS sequence"/>
</dbReference>
<dbReference type="PROSITE" id="PS50830">
    <property type="entry name" value="TNASE_3"/>
    <property type="match status" value="1"/>
</dbReference>
<keyword evidence="1" id="KW-0732">Signal</keyword>
<name>A0A848EEZ3_9PROT</name>
<dbReference type="AlphaFoldDB" id="A0A848EEZ3"/>
<evidence type="ECO:0000313" key="4">
    <source>
        <dbReference type="Proteomes" id="UP000548582"/>
    </source>
</evidence>
<dbReference type="RefSeq" id="WP_170054334.1">
    <property type="nucleotide sequence ID" value="NZ_JABBKX010000003.1"/>
</dbReference>
<gene>
    <name evidence="3" type="ORF">GWK16_12765</name>
</gene>
<reference evidence="3 4" key="1">
    <citation type="submission" date="2020-03" db="EMBL/GenBank/DDBJ databases">
        <authorList>
            <person name="Sun Q."/>
        </authorList>
    </citation>
    <scope>NUCLEOTIDE SEQUENCE [LARGE SCALE GENOMIC DNA]</scope>
    <source>
        <strain evidence="3 4">JC162</strain>
    </source>
</reference>
<evidence type="ECO:0000313" key="3">
    <source>
        <dbReference type="EMBL" id="NMJ42119.1"/>
    </source>
</evidence>
<organism evidence="3 4">
    <name type="scientific">Neoroseomonas marina</name>
    <dbReference type="NCBI Taxonomy" id="1232220"/>
    <lineage>
        <taxon>Bacteria</taxon>
        <taxon>Pseudomonadati</taxon>
        <taxon>Pseudomonadota</taxon>
        <taxon>Alphaproteobacteria</taxon>
        <taxon>Acetobacterales</taxon>
        <taxon>Acetobacteraceae</taxon>
        <taxon>Neoroseomonas</taxon>
    </lineage>
</organism>
<comment type="caution">
    <text evidence="3">The sequence shown here is derived from an EMBL/GenBank/DDBJ whole genome shotgun (WGS) entry which is preliminary data.</text>
</comment>
<feature type="chain" id="PRO_5032750165" evidence="1">
    <location>
        <begin position="19"/>
        <end position="169"/>
    </location>
</feature>
<feature type="domain" description="TNase-like" evidence="2">
    <location>
        <begin position="36"/>
        <end position="157"/>
    </location>
</feature>
<sequence length="169" mass="17099">MSGTALLLSAAIALPVIAAVAVPSNLFGSAPTSREWHAEAHAIRIVDGETIGLGDKIVRLAGVAAPTRGEDCRGRGGEVFDCGAASAAALMRLISGRPVTCRIVGQDGFGRGLGQCDAAGADLNRSLVRGGFAIASSGVLRNEESLARGAAQGLWANGAGAPPAWRLRD</sequence>
<dbReference type="SUPFAM" id="SSF50199">
    <property type="entry name" value="Staphylococcal nuclease"/>
    <property type="match status" value="1"/>
</dbReference>
<dbReference type="EMBL" id="JABBKX010000003">
    <property type="protein sequence ID" value="NMJ42119.1"/>
    <property type="molecule type" value="Genomic_DNA"/>
</dbReference>
<dbReference type="SMART" id="SM00318">
    <property type="entry name" value="SNc"/>
    <property type="match status" value="1"/>
</dbReference>